<sequence>MLFKSLVVLGGAALAAAKVQFMGMNIAGFEFGCLIDGTCPTGSVVPPDEGAAQMQHFVKDDQLNIFRLPVSWQFLVNNQLGGTLDSNNFGEYDKLMQDCLATGSYCAIDIHNFARWNGKIIGQAGGPTDDQFADLWKQLATKYNSNTKVIFGLMNEPHNVDMTAWAASCQAAVTAIRNAGATSQMILLPGNNFTSAATFVSGGSGDALLTVKNPDGTTTGLLMDIHKYLDFDNSGNHQDCTTDNKEAFASVAQFLRENGRQAMVSETGAGSTDSCQTAFCAQNAFINQNSDVFMGIIAWAAGSFATSYTLSLTPKKQNGKFVNDKLAAECVVAVWVNAPAVTTPAPIIPVAPVVAPVPAPNTAPPLGPTLAPPAIATPIAAPVNSPASNPPPAVVKPSGTPPVKPGNGSPIVATPPSEEPTLMPVSRIQPTVHPSFTSSVAPLSTGSLSSPPTSNASSPTSGNSTPSATQNSNGLLSSVFSSSLFIGMSGFLGVLLV</sequence>
<keyword evidence="8" id="KW-0873">Pyrrolidone carboxylic acid</keyword>
<evidence type="ECO:0000256" key="12">
    <source>
        <dbReference type="ARBA" id="ARBA00074271"/>
    </source>
</evidence>
<dbReference type="InterPro" id="IPR001547">
    <property type="entry name" value="Glyco_hydro_5"/>
</dbReference>
<evidence type="ECO:0000256" key="3">
    <source>
        <dbReference type="ARBA" id="ARBA00012601"/>
    </source>
</evidence>
<organism evidence="17 18">
    <name type="scientific">Hymenoscyphus albidus</name>
    <dbReference type="NCBI Taxonomy" id="595503"/>
    <lineage>
        <taxon>Eukaryota</taxon>
        <taxon>Fungi</taxon>
        <taxon>Dikarya</taxon>
        <taxon>Ascomycota</taxon>
        <taxon>Pezizomycotina</taxon>
        <taxon>Leotiomycetes</taxon>
        <taxon>Helotiales</taxon>
        <taxon>Helotiaceae</taxon>
        <taxon>Hymenoscyphus</taxon>
    </lineage>
</organism>
<evidence type="ECO:0000256" key="14">
    <source>
        <dbReference type="SAM" id="MobiDB-lite"/>
    </source>
</evidence>
<gene>
    <name evidence="17" type="ORF">HYALB_00011991</name>
</gene>
<keyword evidence="4 15" id="KW-0732">Signal</keyword>
<accession>A0A9N9LS46</accession>
<feature type="signal peptide" evidence="15">
    <location>
        <begin position="1"/>
        <end position="17"/>
    </location>
</feature>
<keyword evidence="7" id="KW-0119">Carbohydrate metabolism</keyword>
<comment type="catalytic activity">
    <reaction evidence="1">
        <text>Endohydrolysis of (1-&gt;4)-beta-D-glucosidic linkages in cellulose, lichenin and cereal beta-D-glucans.</text>
        <dbReference type="EC" id="3.2.1.4"/>
    </reaction>
</comment>
<keyword evidence="6" id="KW-0136">Cellulose degradation</keyword>
<feature type="domain" description="Glycoside hydrolase family 5" evidence="16">
    <location>
        <begin position="48"/>
        <end position="299"/>
    </location>
</feature>
<dbReference type="InterPro" id="IPR018087">
    <property type="entry name" value="Glyco_hydro_5_CS"/>
</dbReference>
<feature type="compositionally biased region" description="Low complexity" evidence="14">
    <location>
        <begin position="442"/>
        <end position="471"/>
    </location>
</feature>
<evidence type="ECO:0000256" key="11">
    <source>
        <dbReference type="ARBA" id="ARBA00059691"/>
    </source>
</evidence>
<feature type="chain" id="PRO_5040105306" description="Endoglucanase EG-II" evidence="15">
    <location>
        <begin position="18"/>
        <end position="497"/>
    </location>
</feature>
<protein>
    <recommendedName>
        <fullName evidence="12">Endoglucanase EG-II</fullName>
        <ecNumber evidence="3">3.2.1.4</ecNumber>
    </recommendedName>
</protein>
<evidence type="ECO:0000256" key="7">
    <source>
        <dbReference type="ARBA" id="ARBA00023277"/>
    </source>
</evidence>
<dbReference type="Proteomes" id="UP000701801">
    <property type="component" value="Unassembled WGS sequence"/>
</dbReference>
<evidence type="ECO:0000256" key="6">
    <source>
        <dbReference type="ARBA" id="ARBA00023001"/>
    </source>
</evidence>
<dbReference type="EMBL" id="CAJVRM010000326">
    <property type="protein sequence ID" value="CAG8979628.1"/>
    <property type="molecule type" value="Genomic_DNA"/>
</dbReference>
<evidence type="ECO:0000256" key="8">
    <source>
        <dbReference type="ARBA" id="ARBA00023283"/>
    </source>
</evidence>
<keyword evidence="10" id="KW-0624">Polysaccharide degradation</keyword>
<evidence type="ECO:0000313" key="17">
    <source>
        <dbReference type="EMBL" id="CAG8979628.1"/>
    </source>
</evidence>
<dbReference type="PROSITE" id="PS00659">
    <property type="entry name" value="GLYCOSYL_HYDROL_F5"/>
    <property type="match status" value="1"/>
</dbReference>
<evidence type="ECO:0000256" key="1">
    <source>
        <dbReference type="ARBA" id="ARBA00000966"/>
    </source>
</evidence>
<evidence type="ECO:0000256" key="10">
    <source>
        <dbReference type="ARBA" id="ARBA00023326"/>
    </source>
</evidence>
<keyword evidence="9 13" id="KW-0326">Glycosidase</keyword>
<dbReference type="OrthoDB" id="5823761at2759"/>
<dbReference type="EC" id="3.2.1.4" evidence="3"/>
<dbReference type="AlphaFoldDB" id="A0A9N9LS46"/>
<dbReference type="SUPFAM" id="SSF51445">
    <property type="entry name" value="(Trans)glycosidases"/>
    <property type="match status" value="1"/>
</dbReference>
<dbReference type="PANTHER" id="PTHR34142">
    <property type="entry name" value="ENDO-BETA-1,4-GLUCANASE A"/>
    <property type="match status" value="1"/>
</dbReference>
<dbReference type="InterPro" id="IPR017853">
    <property type="entry name" value="GH"/>
</dbReference>
<feature type="compositionally biased region" description="Pro residues" evidence="14">
    <location>
        <begin position="388"/>
        <end position="404"/>
    </location>
</feature>
<evidence type="ECO:0000256" key="4">
    <source>
        <dbReference type="ARBA" id="ARBA00022729"/>
    </source>
</evidence>
<reference evidence="17" key="1">
    <citation type="submission" date="2021-07" db="EMBL/GenBank/DDBJ databases">
        <authorList>
            <person name="Durling M."/>
        </authorList>
    </citation>
    <scope>NUCLEOTIDE SEQUENCE</scope>
</reference>
<dbReference type="FunFam" id="3.20.20.80:FF:000124">
    <property type="entry name" value="Exported cellulase"/>
    <property type="match status" value="1"/>
</dbReference>
<evidence type="ECO:0000256" key="13">
    <source>
        <dbReference type="RuleBase" id="RU361153"/>
    </source>
</evidence>
<keyword evidence="5 13" id="KW-0378">Hydrolase</keyword>
<evidence type="ECO:0000256" key="9">
    <source>
        <dbReference type="ARBA" id="ARBA00023295"/>
    </source>
</evidence>
<evidence type="ECO:0000256" key="2">
    <source>
        <dbReference type="ARBA" id="ARBA00005641"/>
    </source>
</evidence>
<comment type="function">
    <text evidence="11">Endoglucanase (EG) that cleaves the internal beta-1,4-glucosidic bonds in cellulose. The degradation of cellulose involves an interplay between different cellulolytic enzymes. Hydrolysis starts with EGs, which cut internal glycosidic linkages to reduce the polymerization degree of the substrate and creates new chain ends for exocellobiohydrolases (CBHs). The CBH release the disaccharide cellobiose from the non-reducing end of the cellulose polymer chain. Finally, beta-1,4-glucosidases hydrolyze the cellobiose and other short cello-oligosaccharides into glucose units.</text>
</comment>
<evidence type="ECO:0000256" key="15">
    <source>
        <dbReference type="SAM" id="SignalP"/>
    </source>
</evidence>
<comment type="caution">
    <text evidence="17">The sequence shown here is derived from an EMBL/GenBank/DDBJ whole genome shotgun (WGS) entry which is preliminary data.</text>
</comment>
<dbReference type="GO" id="GO:0008810">
    <property type="term" value="F:cellulase activity"/>
    <property type="evidence" value="ECO:0007669"/>
    <property type="project" value="UniProtKB-EC"/>
</dbReference>
<evidence type="ECO:0000313" key="18">
    <source>
        <dbReference type="Proteomes" id="UP000701801"/>
    </source>
</evidence>
<name>A0A9N9LS46_9HELO</name>
<keyword evidence="18" id="KW-1185">Reference proteome</keyword>
<dbReference type="Pfam" id="PF00150">
    <property type="entry name" value="Cellulase"/>
    <property type="match status" value="1"/>
</dbReference>
<comment type="similarity">
    <text evidence="2 13">Belongs to the glycosyl hydrolase 5 (cellulase A) family.</text>
</comment>
<evidence type="ECO:0000256" key="5">
    <source>
        <dbReference type="ARBA" id="ARBA00022801"/>
    </source>
</evidence>
<dbReference type="GO" id="GO:0030245">
    <property type="term" value="P:cellulose catabolic process"/>
    <property type="evidence" value="ECO:0007669"/>
    <property type="project" value="UniProtKB-KW"/>
</dbReference>
<proteinExistence type="inferred from homology"/>
<dbReference type="PANTHER" id="PTHR34142:SF5">
    <property type="entry name" value="CBM1 DOMAIN-CONTAINING PROTEIN"/>
    <property type="match status" value="1"/>
</dbReference>
<feature type="compositionally biased region" description="Polar residues" evidence="14">
    <location>
        <begin position="428"/>
        <end position="441"/>
    </location>
</feature>
<dbReference type="Gene3D" id="3.20.20.80">
    <property type="entry name" value="Glycosidases"/>
    <property type="match status" value="1"/>
</dbReference>
<evidence type="ECO:0000259" key="16">
    <source>
        <dbReference type="Pfam" id="PF00150"/>
    </source>
</evidence>
<feature type="region of interest" description="Disordered" evidence="14">
    <location>
        <begin position="382"/>
        <end position="471"/>
    </location>
</feature>